<evidence type="ECO:0000259" key="2">
    <source>
        <dbReference type="Pfam" id="PF13229"/>
    </source>
</evidence>
<dbReference type="InterPro" id="IPR039448">
    <property type="entry name" value="Beta_helix"/>
</dbReference>
<dbReference type="Pfam" id="PF13229">
    <property type="entry name" value="Beta_helix"/>
    <property type="match status" value="1"/>
</dbReference>
<dbReference type="NCBIfam" id="TIGR03804">
    <property type="entry name" value="para_beta_helix"/>
    <property type="match status" value="1"/>
</dbReference>
<dbReference type="InterPro" id="IPR011050">
    <property type="entry name" value="Pectin_lyase_fold/virulence"/>
</dbReference>
<dbReference type="NCBIfam" id="TIGR03805">
    <property type="entry name" value="beta_helix_1"/>
    <property type="match status" value="1"/>
</dbReference>
<gene>
    <name evidence="3" type="ORF">MGWOODY_Hyp190</name>
</gene>
<dbReference type="InterPro" id="IPR022441">
    <property type="entry name" value="Para_beta_helix_rpt-2"/>
</dbReference>
<dbReference type="SMART" id="SM00710">
    <property type="entry name" value="PbH1"/>
    <property type="match status" value="6"/>
</dbReference>
<dbReference type="InterPro" id="IPR022442">
    <property type="entry name" value="SO_2930-like_dom"/>
</dbReference>
<evidence type="ECO:0000313" key="3">
    <source>
        <dbReference type="EMBL" id="CUS55966.1"/>
    </source>
</evidence>
<proteinExistence type="predicted"/>
<dbReference type="InterPro" id="IPR012334">
    <property type="entry name" value="Pectin_lyas_fold"/>
</dbReference>
<evidence type="ECO:0000256" key="1">
    <source>
        <dbReference type="SAM" id="MobiDB-lite"/>
    </source>
</evidence>
<reference evidence="3" key="1">
    <citation type="submission" date="2015-10" db="EMBL/GenBank/DDBJ databases">
        <authorList>
            <person name="Gilbert D.G."/>
        </authorList>
    </citation>
    <scope>NUCLEOTIDE SEQUENCE</scope>
</reference>
<protein>
    <recommendedName>
        <fullName evidence="2">Right handed beta helix domain-containing protein</fullName>
    </recommendedName>
</protein>
<sequence>MGSVCLSIAALASCGDSAPKDDAAPAAGIVSAEGDFATNLQTALIEAVSGSTVELPEGHFQLETGLSLDVNGITLIGAGSDKTILDFSGQTGAGEGLLVTSDDVTLAEFSIRDTKGDGIKSKGADRITYRDLIVEWSGDPDESNGAYGVYPVESRDVLIERVVVRGASDAGIYVGQSKNIIVRNSVAEYNVAGIEIENSMNADVYGNIAQHNTGGILVFDLPDLPQTGGHSTRIFNNQIIDNNTRNFAPAGNIVAGVPSGTGVIIMANRNVHVFSNNFSNNRSAHILMTAYPEPFSDETYNPVPRDVVLVGNSYSGGGGDPQGMLQPIAEAMGGILPEIVSDGVVAWEGGSVPTTNISIQEDESVGFIDLGIGKYPADPASIAPSNQRPDAAPAEQPLAVVLPQDEK</sequence>
<dbReference type="EMBL" id="CZQD01000015">
    <property type="protein sequence ID" value="CUS55966.1"/>
    <property type="molecule type" value="Genomic_DNA"/>
</dbReference>
<name>A0A170PT53_9ZZZZ</name>
<dbReference type="InterPro" id="IPR006626">
    <property type="entry name" value="PbH1"/>
</dbReference>
<dbReference type="SUPFAM" id="SSF51126">
    <property type="entry name" value="Pectin lyase-like"/>
    <property type="match status" value="1"/>
</dbReference>
<dbReference type="AlphaFoldDB" id="A0A170PT53"/>
<accession>A0A170PT53</accession>
<dbReference type="Gene3D" id="2.160.20.10">
    <property type="entry name" value="Single-stranded right-handed beta-helix, Pectin lyase-like"/>
    <property type="match status" value="1"/>
</dbReference>
<feature type="domain" description="Right handed beta helix" evidence="2">
    <location>
        <begin position="143"/>
        <end position="287"/>
    </location>
</feature>
<organism evidence="3">
    <name type="scientific">hydrothermal vent metagenome</name>
    <dbReference type="NCBI Taxonomy" id="652676"/>
    <lineage>
        <taxon>unclassified sequences</taxon>
        <taxon>metagenomes</taxon>
        <taxon>ecological metagenomes</taxon>
    </lineage>
</organism>
<feature type="region of interest" description="Disordered" evidence="1">
    <location>
        <begin position="378"/>
        <end position="407"/>
    </location>
</feature>